<evidence type="ECO:0000256" key="2">
    <source>
        <dbReference type="ARBA" id="ARBA00022630"/>
    </source>
</evidence>
<comment type="caution">
    <text evidence="8">The sequence shown here is derived from an EMBL/GenBank/DDBJ whole genome shotgun (WGS) entry which is preliminary data.</text>
</comment>
<keyword evidence="9" id="KW-1185">Reference proteome</keyword>
<dbReference type="EMBL" id="ASRX01000061">
    <property type="protein sequence ID" value="EYF02412.1"/>
    <property type="molecule type" value="Genomic_DNA"/>
</dbReference>
<dbReference type="Gene3D" id="3.50.50.60">
    <property type="entry name" value="FAD/NAD(P)-binding domain"/>
    <property type="match status" value="2"/>
</dbReference>
<feature type="domain" description="Glucose-methanol-choline oxidoreductase N-terminal" evidence="6">
    <location>
        <begin position="224"/>
        <end position="447"/>
    </location>
</feature>
<sequence length="667" mass="71982">MAMNLGKNEEPKPRASFREASPSGALTARELRVVAAIAEAAMPPGALLPGAGGPTATALAGWLKDVPAHVARGFRAMLWTVELATVATRLRPFSALSLAQRMDLLSGWEQRRSPALRTALRALLIPLKLLHYERAEMFRHVGCRSDLPVVREEQPRWLSQVVNGREIDEDLTLECDVVVVGTGAGGAPVAYELAARGHAVLMLEEGDFHRRSSFDARAARAHRTLYRDHGMTVSLGNLGIPIFSGKAVGGTTVVNSGTCYRAPAQTFAAWREELGLPGEMSPEGMAPYYERVERMLRVAPANPLHLGAIAPIIQRGATQLGLRHAPLLRNAPDCDGQGVCCFGCPTGAKRSTDVSYVPEALLRGAQLVTAARVEHVNIVGGRARGVTATLAGTPAVQRGARRAPRLTVKAQAVVVACGTLLTPLLLQRSSACRSSKWLGKNLSIHPAGKVMALFDERVEQWKGIPQGYSIDHFEDEGLMFEGSSVPLDIAAIGVPWTGRRFTELMERYPHLATFGFMIKDTSRGEVRPGIGGSPLIVYTMNREDTERMQRGFAVLSEVFQAAGARRVLPFVAGHDEVSTPEALAQFRRAKLRPGDFDVTAYHPLGTCRMGPEPSTSCIGPDQQAHDVKGLYVCDGSAVPSSLGVNPQLTIMAMSVRAADILDTRLDR</sequence>
<evidence type="ECO:0000256" key="3">
    <source>
        <dbReference type="ARBA" id="ARBA00022827"/>
    </source>
</evidence>
<keyword evidence="3" id="KW-0274">FAD</keyword>
<dbReference type="eggNOG" id="COG2303">
    <property type="taxonomic scope" value="Bacteria"/>
</dbReference>
<dbReference type="PANTHER" id="PTHR46056">
    <property type="entry name" value="LONG-CHAIN-ALCOHOL OXIDASE"/>
    <property type="match status" value="1"/>
</dbReference>
<evidence type="ECO:0000256" key="4">
    <source>
        <dbReference type="ARBA" id="ARBA00023002"/>
    </source>
</evidence>
<dbReference type="PANTHER" id="PTHR46056:SF12">
    <property type="entry name" value="LONG-CHAIN-ALCOHOL OXIDASE"/>
    <property type="match status" value="1"/>
</dbReference>
<evidence type="ECO:0000313" key="8">
    <source>
        <dbReference type="EMBL" id="EYF02412.1"/>
    </source>
</evidence>
<evidence type="ECO:0000313" key="9">
    <source>
        <dbReference type="Proteomes" id="UP000019678"/>
    </source>
</evidence>
<proteinExistence type="inferred from homology"/>
<dbReference type="InterPro" id="IPR000172">
    <property type="entry name" value="GMC_OxRdtase_N"/>
</dbReference>
<feature type="compositionally biased region" description="Basic and acidic residues" evidence="5">
    <location>
        <begin position="7"/>
        <end position="17"/>
    </location>
</feature>
<feature type="domain" description="Glucose-methanol-choline oxidoreductase C-terminal" evidence="7">
    <location>
        <begin position="537"/>
        <end position="653"/>
    </location>
</feature>
<feature type="region of interest" description="Disordered" evidence="5">
    <location>
        <begin position="1"/>
        <end position="22"/>
    </location>
</feature>
<dbReference type="SUPFAM" id="SSF51905">
    <property type="entry name" value="FAD/NAD(P)-binding domain"/>
    <property type="match status" value="1"/>
</dbReference>
<dbReference type="AlphaFoldDB" id="A0A017T075"/>
<reference evidence="8 9" key="1">
    <citation type="submission" date="2013-05" db="EMBL/GenBank/DDBJ databases">
        <title>Genome assembly of Chondromyces apiculatus DSM 436.</title>
        <authorList>
            <person name="Sharma G."/>
            <person name="Khatri I."/>
            <person name="Kaur C."/>
            <person name="Mayilraj S."/>
            <person name="Subramanian S."/>
        </authorList>
    </citation>
    <scope>NUCLEOTIDE SEQUENCE [LARGE SCALE GENOMIC DNA]</scope>
    <source>
        <strain evidence="8 9">DSM 436</strain>
    </source>
</reference>
<comment type="similarity">
    <text evidence="1">Belongs to the GMC oxidoreductase family.</text>
</comment>
<evidence type="ECO:0000259" key="6">
    <source>
        <dbReference type="Pfam" id="PF00732"/>
    </source>
</evidence>
<dbReference type="Pfam" id="PF05199">
    <property type="entry name" value="GMC_oxred_C"/>
    <property type="match status" value="1"/>
</dbReference>
<dbReference type="Proteomes" id="UP000019678">
    <property type="component" value="Unassembled WGS sequence"/>
</dbReference>
<dbReference type="InterPro" id="IPR007867">
    <property type="entry name" value="GMC_OxRtase_C"/>
</dbReference>
<name>A0A017T075_9BACT</name>
<protein>
    <submittedName>
        <fullName evidence="8">Uncharacterized protein</fullName>
    </submittedName>
</protein>
<dbReference type="STRING" id="1192034.CAP_7183"/>
<dbReference type="GO" id="GO:0050660">
    <property type="term" value="F:flavin adenine dinucleotide binding"/>
    <property type="evidence" value="ECO:0007669"/>
    <property type="project" value="InterPro"/>
</dbReference>
<accession>A0A017T075</accession>
<dbReference type="Pfam" id="PF00732">
    <property type="entry name" value="GMC_oxred_N"/>
    <property type="match status" value="1"/>
</dbReference>
<gene>
    <name evidence="8" type="ORF">CAP_7183</name>
</gene>
<evidence type="ECO:0000256" key="5">
    <source>
        <dbReference type="SAM" id="MobiDB-lite"/>
    </source>
</evidence>
<organism evidence="8 9">
    <name type="scientific">Chondromyces apiculatus DSM 436</name>
    <dbReference type="NCBI Taxonomy" id="1192034"/>
    <lineage>
        <taxon>Bacteria</taxon>
        <taxon>Pseudomonadati</taxon>
        <taxon>Myxococcota</taxon>
        <taxon>Polyangia</taxon>
        <taxon>Polyangiales</taxon>
        <taxon>Polyangiaceae</taxon>
        <taxon>Chondromyces</taxon>
    </lineage>
</organism>
<dbReference type="InterPro" id="IPR036188">
    <property type="entry name" value="FAD/NAD-bd_sf"/>
</dbReference>
<keyword evidence="2" id="KW-0285">Flavoprotein</keyword>
<keyword evidence="4" id="KW-0560">Oxidoreductase</keyword>
<evidence type="ECO:0000259" key="7">
    <source>
        <dbReference type="Pfam" id="PF05199"/>
    </source>
</evidence>
<evidence type="ECO:0000256" key="1">
    <source>
        <dbReference type="ARBA" id="ARBA00010790"/>
    </source>
</evidence>
<dbReference type="GO" id="GO:0016614">
    <property type="term" value="F:oxidoreductase activity, acting on CH-OH group of donors"/>
    <property type="evidence" value="ECO:0007669"/>
    <property type="project" value="InterPro"/>
</dbReference>